<protein>
    <submittedName>
        <fullName evidence="1">Uncharacterized protein</fullName>
    </submittedName>
</protein>
<accession>A0A7M3DQL4</accession>
<dbReference type="AlphaFoldDB" id="A0A7M3DQL4"/>
<dbReference type="EMBL" id="SIOP01000001">
    <property type="protein sequence ID" value="TAY50920.1"/>
    <property type="molecule type" value="Genomic_DNA"/>
</dbReference>
<gene>
    <name evidence="1" type="ORF">ELH90_03955</name>
</gene>
<reference evidence="1 2" key="1">
    <citation type="submission" date="2019-02" db="EMBL/GenBank/DDBJ databases">
        <title>The genomic architecture of introgression among sibling species of bacteria.</title>
        <authorList>
            <person name="Cavassim M.I.A."/>
            <person name="Moeskjaer S."/>
            <person name="Moslemi C."/>
            <person name="Fields B."/>
            <person name="Bachmann A."/>
            <person name="Vilhjalmsson B."/>
            <person name="Schierup M.H."/>
            <person name="Young J.P.W."/>
            <person name="Andersen S.U."/>
        </authorList>
    </citation>
    <scope>NUCLEOTIDE SEQUENCE [LARGE SCALE GENOMIC DNA]</scope>
    <source>
        <strain evidence="1 2">SM135B</strain>
    </source>
</reference>
<evidence type="ECO:0000313" key="2">
    <source>
        <dbReference type="Proteomes" id="UP000292974"/>
    </source>
</evidence>
<proteinExistence type="predicted"/>
<organism evidence="1 2">
    <name type="scientific">Rhizobium leguminosarum</name>
    <dbReference type="NCBI Taxonomy" id="384"/>
    <lineage>
        <taxon>Bacteria</taxon>
        <taxon>Pseudomonadati</taxon>
        <taxon>Pseudomonadota</taxon>
        <taxon>Alphaproteobacteria</taxon>
        <taxon>Hyphomicrobiales</taxon>
        <taxon>Rhizobiaceae</taxon>
        <taxon>Rhizobium/Agrobacterium group</taxon>
        <taxon>Rhizobium</taxon>
    </lineage>
</organism>
<comment type="caution">
    <text evidence="1">The sequence shown here is derived from an EMBL/GenBank/DDBJ whole genome shotgun (WGS) entry which is preliminary data.</text>
</comment>
<dbReference type="RefSeq" id="WP_130715808.1">
    <property type="nucleotide sequence ID" value="NZ_SIOP01000001.1"/>
</dbReference>
<evidence type="ECO:0000313" key="1">
    <source>
        <dbReference type="EMBL" id="TAY50920.1"/>
    </source>
</evidence>
<sequence length="106" mass="12559">MDIHEAIDKWMSKELTVKELFVATGLRSIRSIYDAALNDRLERDVENYAWGYDDDADQERALLEAMAWHRWSDWLTEEPGYLDNCIRMLKEEQARRLGLKQKIAAR</sequence>
<dbReference type="Proteomes" id="UP000292974">
    <property type="component" value="Unassembled WGS sequence"/>
</dbReference>
<name>A0A7M3DQL4_RHILE</name>